<evidence type="ECO:0000313" key="5">
    <source>
        <dbReference type="EMBL" id="KAE8688148.1"/>
    </source>
</evidence>
<dbReference type="AlphaFoldDB" id="A0A6A2Z8F5"/>
<organism evidence="5 6">
    <name type="scientific">Hibiscus syriacus</name>
    <name type="common">Rose of Sharon</name>
    <dbReference type="NCBI Taxonomy" id="106335"/>
    <lineage>
        <taxon>Eukaryota</taxon>
        <taxon>Viridiplantae</taxon>
        <taxon>Streptophyta</taxon>
        <taxon>Embryophyta</taxon>
        <taxon>Tracheophyta</taxon>
        <taxon>Spermatophyta</taxon>
        <taxon>Magnoliopsida</taxon>
        <taxon>eudicotyledons</taxon>
        <taxon>Gunneridae</taxon>
        <taxon>Pentapetalae</taxon>
        <taxon>rosids</taxon>
        <taxon>malvids</taxon>
        <taxon>Malvales</taxon>
        <taxon>Malvaceae</taxon>
        <taxon>Malvoideae</taxon>
        <taxon>Hibiscus</taxon>
    </lineage>
</organism>
<evidence type="ECO:0000256" key="3">
    <source>
        <dbReference type="PROSITE-ProRule" id="PRU00023"/>
    </source>
</evidence>
<feature type="transmembrane region" description="Helical" evidence="4">
    <location>
        <begin position="89"/>
        <end position="111"/>
    </location>
</feature>
<dbReference type="SUPFAM" id="SSF48403">
    <property type="entry name" value="Ankyrin repeat"/>
    <property type="match status" value="1"/>
</dbReference>
<dbReference type="Pfam" id="PF12796">
    <property type="entry name" value="Ank_2"/>
    <property type="match status" value="1"/>
</dbReference>
<proteinExistence type="predicted"/>
<dbReference type="PANTHER" id="PTHR24161:SF17">
    <property type="entry name" value="PALMITOYLTRANSFERASE"/>
    <property type="match status" value="1"/>
</dbReference>
<dbReference type="SMART" id="SM00248">
    <property type="entry name" value="ANK"/>
    <property type="match status" value="4"/>
</dbReference>
<dbReference type="InterPro" id="IPR036770">
    <property type="entry name" value="Ankyrin_rpt-contain_sf"/>
</dbReference>
<keyword evidence="4" id="KW-0812">Transmembrane</keyword>
<protein>
    <submittedName>
        <fullName evidence="5">Protein S-acyltransferase 24</fullName>
    </submittedName>
</protein>
<dbReference type="GO" id="GO:0000139">
    <property type="term" value="C:Golgi membrane"/>
    <property type="evidence" value="ECO:0007669"/>
    <property type="project" value="TreeGrafter"/>
</dbReference>
<keyword evidence="2 3" id="KW-0040">ANK repeat</keyword>
<accession>A0A6A2Z8F5</accession>
<dbReference type="Pfam" id="PF13637">
    <property type="entry name" value="Ank_4"/>
    <property type="match status" value="1"/>
</dbReference>
<evidence type="ECO:0000256" key="4">
    <source>
        <dbReference type="SAM" id="Phobius"/>
    </source>
</evidence>
<dbReference type="Proteomes" id="UP000436088">
    <property type="component" value="Unassembled WGS sequence"/>
</dbReference>
<dbReference type="PANTHER" id="PTHR24161">
    <property type="entry name" value="ANK_REP_REGION DOMAIN-CONTAINING PROTEIN-RELATED"/>
    <property type="match status" value="1"/>
</dbReference>
<evidence type="ECO:0000256" key="1">
    <source>
        <dbReference type="ARBA" id="ARBA00022737"/>
    </source>
</evidence>
<dbReference type="PROSITE" id="PS50297">
    <property type="entry name" value="ANK_REP_REGION"/>
    <property type="match status" value="1"/>
</dbReference>
<keyword evidence="4" id="KW-0472">Membrane</keyword>
<reference evidence="5" key="1">
    <citation type="submission" date="2019-09" db="EMBL/GenBank/DDBJ databases">
        <title>Draft genome information of white flower Hibiscus syriacus.</title>
        <authorList>
            <person name="Kim Y.-M."/>
        </authorList>
    </citation>
    <scope>NUCLEOTIDE SEQUENCE [LARGE SCALE GENOMIC DNA]</scope>
    <source>
        <strain evidence="5">YM2019G1</strain>
    </source>
</reference>
<feature type="repeat" description="ANK" evidence="3">
    <location>
        <begin position="139"/>
        <end position="171"/>
    </location>
</feature>
<evidence type="ECO:0000256" key="2">
    <source>
        <dbReference type="ARBA" id="ARBA00023043"/>
    </source>
</evidence>
<keyword evidence="4" id="KW-1133">Transmembrane helix</keyword>
<dbReference type="GO" id="GO:0016409">
    <property type="term" value="F:palmitoyltransferase activity"/>
    <property type="evidence" value="ECO:0007669"/>
    <property type="project" value="TreeGrafter"/>
</dbReference>
<evidence type="ECO:0000313" key="6">
    <source>
        <dbReference type="Proteomes" id="UP000436088"/>
    </source>
</evidence>
<name>A0A6A2Z8F5_HIBSY</name>
<keyword evidence="6" id="KW-1185">Reference proteome</keyword>
<gene>
    <name evidence="5" type="ORF">F3Y22_tig00110998pilonHSYRG00023</name>
</gene>
<dbReference type="PROSITE" id="PS50088">
    <property type="entry name" value="ANK_REPEAT"/>
    <property type="match status" value="1"/>
</dbReference>
<dbReference type="Gene3D" id="1.25.40.20">
    <property type="entry name" value="Ankyrin repeat-containing domain"/>
    <property type="match status" value="1"/>
</dbReference>
<dbReference type="EMBL" id="VEPZ02001194">
    <property type="protein sequence ID" value="KAE8688148.1"/>
    <property type="molecule type" value="Genomic_DNA"/>
</dbReference>
<keyword evidence="1" id="KW-0677">Repeat</keyword>
<comment type="caution">
    <text evidence="5">The sequence shown here is derived from an EMBL/GenBank/DDBJ whole genome shotgun (WGS) entry which is preliminary data.</text>
</comment>
<dbReference type="InterPro" id="IPR002110">
    <property type="entry name" value="Ankyrin_rpt"/>
</dbReference>
<sequence>MSSEIEELQEVLFSKQSGDAVADGNGYNGRDNGVANDESLRNDVYAAAAYGDLEKLHRLVEYEGCSLAEPDGLGYYAIQWAALNNRTAAAHYIIGVFSSVLVIILMILLCWRSPQSWDSCFLNFGLELFSGDVNAADHNGQTALHWSAVRGAIQVAEVLLQEGAAVDAADNNGYQIAHVAAQYGQTAFLYHVVSKWNADPDIPDNDWRSPLHWYLRSSTYSFLFFT</sequence>